<dbReference type="SUPFAM" id="SSF46689">
    <property type="entry name" value="Homeodomain-like"/>
    <property type="match status" value="1"/>
</dbReference>
<evidence type="ECO:0000256" key="1">
    <source>
        <dbReference type="SAM" id="MobiDB-lite"/>
    </source>
</evidence>
<dbReference type="EMBL" id="HBGD01007743">
    <property type="protein sequence ID" value="CAD9083188.1"/>
    <property type="molecule type" value="Transcribed_RNA"/>
</dbReference>
<feature type="compositionally biased region" description="Polar residues" evidence="1">
    <location>
        <begin position="133"/>
        <end position="152"/>
    </location>
</feature>
<dbReference type="PROSITE" id="PS50090">
    <property type="entry name" value="MYB_LIKE"/>
    <property type="match status" value="1"/>
</dbReference>
<feature type="region of interest" description="Disordered" evidence="1">
    <location>
        <begin position="246"/>
        <end position="321"/>
    </location>
</feature>
<name>A0A7S1KRK4_9EUKA</name>
<reference evidence="3" key="1">
    <citation type="submission" date="2021-01" db="EMBL/GenBank/DDBJ databases">
        <authorList>
            <person name="Corre E."/>
            <person name="Pelletier E."/>
            <person name="Niang G."/>
            <person name="Scheremetjew M."/>
            <person name="Finn R."/>
            <person name="Kale V."/>
            <person name="Holt S."/>
            <person name="Cochrane G."/>
            <person name="Meng A."/>
            <person name="Brown T."/>
            <person name="Cohen L."/>
        </authorList>
    </citation>
    <scope>NUCLEOTIDE SEQUENCE</scope>
    <source>
        <strain evidence="3">WS</strain>
    </source>
</reference>
<proteinExistence type="predicted"/>
<feature type="region of interest" description="Disordered" evidence="1">
    <location>
        <begin position="98"/>
        <end position="229"/>
    </location>
</feature>
<feature type="region of interest" description="Disordered" evidence="1">
    <location>
        <begin position="1"/>
        <end position="32"/>
    </location>
</feature>
<evidence type="ECO:0000259" key="2">
    <source>
        <dbReference type="PROSITE" id="PS50090"/>
    </source>
</evidence>
<dbReference type="InterPro" id="IPR009057">
    <property type="entry name" value="Homeodomain-like_sf"/>
</dbReference>
<feature type="compositionally biased region" description="Low complexity" evidence="1">
    <location>
        <begin position="99"/>
        <end position="109"/>
    </location>
</feature>
<organism evidence="3">
    <name type="scientific">Percolomonas cosmopolitus</name>
    <dbReference type="NCBI Taxonomy" id="63605"/>
    <lineage>
        <taxon>Eukaryota</taxon>
        <taxon>Discoba</taxon>
        <taxon>Heterolobosea</taxon>
        <taxon>Tetramitia</taxon>
        <taxon>Eutetramitia</taxon>
        <taxon>Percolomonadidae</taxon>
        <taxon>Percolomonas</taxon>
    </lineage>
</organism>
<feature type="compositionally biased region" description="Gly residues" evidence="1">
    <location>
        <begin position="175"/>
        <end position="189"/>
    </location>
</feature>
<sequence>MTTSNAPTDTIASSGVSNSSKAAAAAPRGGGNTSAFRDLIQFNIVPNSSSGIGSPSALQDVSPNGSYNGKNLPTPELISSSGLSMNTPDFVRSVNEHMAGTSSSGASGTPVSANSGTPSHGAFTLTPNGMGFNFSSTPPSQVSNGNTANSAASGVHNDLGNAHSASQQNTPNNMIGGGGGAPSSIGGGSVSSQIASTYHPYTSQHGSMYHQDFSDYDTQQQQQHQQQHDMNGASYYAHHVMQHPQMVQQQHMNGSQNSTSASSGPSSTTQQSTNNSKSGPTRVQAPAFYTSSPSTHIKSHSAVASGGANSNSTSDASSSDDSNVIRLIEGLVDLPQAKYPGGKGNTRNPIPRQVVELDITKLPAAVNEQELLLQSEVLGFDKRVNGMVPIGILSPLQPFEKTSDGKYLSTYDNCILRFSSHSHGQKLALRWTLFSGGKRICSIDSSTFQTITERGIKKQSMRLAEKSGTGHSKIGFKNANKLEKKRKMTKWTLGEVKVLIEAIEQNGEQWAQILANTDGLDESRTEQMLQKKYKQLLE</sequence>
<gene>
    <name evidence="3" type="ORF">PCOS0759_LOCUS6430</name>
</gene>
<protein>
    <recommendedName>
        <fullName evidence="2">Myb-like domain-containing protein</fullName>
    </recommendedName>
</protein>
<evidence type="ECO:0000313" key="3">
    <source>
        <dbReference type="EMBL" id="CAD9083188.1"/>
    </source>
</evidence>
<feature type="compositionally biased region" description="Polar residues" evidence="1">
    <location>
        <begin position="1"/>
        <end position="21"/>
    </location>
</feature>
<dbReference type="AlphaFoldDB" id="A0A7S1KRK4"/>
<accession>A0A7S1KRK4</accession>
<feature type="domain" description="Myb-like" evidence="2">
    <location>
        <begin position="483"/>
        <end position="537"/>
    </location>
</feature>
<feature type="region of interest" description="Disordered" evidence="1">
    <location>
        <begin position="47"/>
        <end position="70"/>
    </location>
</feature>
<dbReference type="Gene3D" id="1.10.10.60">
    <property type="entry name" value="Homeodomain-like"/>
    <property type="match status" value="1"/>
</dbReference>
<feature type="compositionally biased region" description="Low complexity" evidence="1">
    <location>
        <begin position="246"/>
        <end position="279"/>
    </location>
</feature>
<feature type="compositionally biased region" description="Low complexity" evidence="1">
    <location>
        <begin position="301"/>
        <end position="321"/>
    </location>
</feature>
<dbReference type="InterPro" id="IPR001005">
    <property type="entry name" value="SANT/Myb"/>
</dbReference>
<feature type="compositionally biased region" description="Polar residues" evidence="1">
    <location>
        <begin position="163"/>
        <end position="173"/>
    </location>
</feature>